<dbReference type="PhylomeDB" id="T1J125"/>
<evidence type="ECO:0000256" key="5">
    <source>
        <dbReference type="ARBA" id="ARBA00022989"/>
    </source>
</evidence>
<comment type="similarity">
    <text evidence="2">Belongs to the cation diffusion facilitator (CDF) transporter (TC 2.A.4) family. SLC30A subfamily.</text>
</comment>
<accession>T1J125</accession>
<name>T1J125_STRMM</name>
<dbReference type="PANTHER" id="PTHR45820">
    <property type="entry name" value="FI23527P1"/>
    <property type="match status" value="1"/>
</dbReference>
<evidence type="ECO:0000256" key="1">
    <source>
        <dbReference type="ARBA" id="ARBA00004141"/>
    </source>
</evidence>
<protein>
    <recommendedName>
        <fullName evidence="8">Cation efflux protein transmembrane domain-containing protein</fullName>
    </recommendedName>
</protein>
<dbReference type="STRING" id="126957.T1J125"/>
<evidence type="ECO:0000256" key="7">
    <source>
        <dbReference type="SAM" id="Phobius"/>
    </source>
</evidence>
<evidence type="ECO:0000256" key="4">
    <source>
        <dbReference type="ARBA" id="ARBA00022833"/>
    </source>
</evidence>
<dbReference type="SUPFAM" id="SSF161111">
    <property type="entry name" value="Cation efflux protein transmembrane domain-like"/>
    <property type="match status" value="1"/>
</dbReference>
<evidence type="ECO:0000256" key="2">
    <source>
        <dbReference type="ARBA" id="ARBA00008873"/>
    </source>
</evidence>
<dbReference type="AlphaFoldDB" id="T1J125"/>
<dbReference type="Proteomes" id="UP000014500">
    <property type="component" value="Unassembled WGS sequence"/>
</dbReference>
<feature type="transmembrane region" description="Helical" evidence="7">
    <location>
        <begin position="51"/>
        <end position="73"/>
    </location>
</feature>
<keyword evidence="6 7" id="KW-0472">Membrane</keyword>
<sequence length="377" mass="42492">MTGLYCQFKPLPFPLPSDTMNISRYVKLWLMVIFTSIYFLAQIAVSHVTHSLTLLVSSYQMLYNILSLLGYVVSIKMSRETTLRNTFGWARIEVLSLLCSILFLAALCFGAVVESFQTMVHMDHQDAMHHPIVVLAIGLFGIMLNLLCFVLLGGYTRAQGCFLHVQGDEVEVNVVLTDDARQKTSENHTIEEFYLSDFLRDVSVCVVVVICSCVVYFFEGDVALLADPLLSLLAVALLLGSNFRFVKQSSLILLQTVPDNMDVDSLKKRFITKFPAIKNMHDVHVWRLTRDKIIATAHIVCDAPDDFRKMTVNIDEFFRKEGISLVTIQPEFIHFLNGAEQTSCILGCRNSKSKCHAQQCCPSEGKETEDEPTQIVL</sequence>
<feature type="transmembrane region" description="Helical" evidence="7">
    <location>
        <begin position="28"/>
        <end position="45"/>
    </location>
</feature>
<evidence type="ECO:0000313" key="10">
    <source>
        <dbReference type="Proteomes" id="UP000014500"/>
    </source>
</evidence>
<dbReference type="PANTHER" id="PTHR45820:SF9">
    <property type="entry name" value="FI23527P1"/>
    <property type="match status" value="1"/>
</dbReference>
<comment type="subcellular location">
    <subcellularLocation>
        <location evidence="1">Membrane</location>
        <topology evidence="1">Multi-pass membrane protein</topology>
    </subcellularLocation>
</comment>
<dbReference type="eggNOG" id="KOG1483">
    <property type="taxonomic scope" value="Eukaryota"/>
</dbReference>
<dbReference type="GO" id="GO:0016020">
    <property type="term" value="C:membrane"/>
    <property type="evidence" value="ECO:0007669"/>
    <property type="project" value="UniProtKB-SubCell"/>
</dbReference>
<feature type="transmembrane region" description="Helical" evidence="7">
    <location>
        <begin position="224"/>
        <end position="245"/>
    </location>
</feature>
<feature type="transmembrane region" description="Helical" evidence="7">
    <location>
        <begin position="198"/>
        <end position="218"/>
    </location>
</feature>
<dbReference type="GO" id="GO:0010312">
    <property type="term" value="P:detoxification of zinc ion"/>
    <property type="evidence" value="ECO:0007669"/>
    <property type="project" value="TreeGrafter"/>
</dbReference>
<dbReference type="NCBIfam" id="TIGR01297">
    <property type="entry name" value="CDF"/>
    <property type="match status" value="1"/>
</dbReference>
<evidence type="ECO:0000313" key="9">
    <source>
        <dbReference type="EnsemblMetazoa" id="SMAR007241-PA"/>
    </source>
</evidence>
<dbReference type="OMA" id="WARIEVV"/>
<keyword evidence="10" id="KW-1185">Reference proteome</keyword>
<dbReference type="InterPro" id="IPR002524">
    <property type="entry name" value="Cation_efflux"/>
</dbReference>
<feature type="domain" description="Cation efflux protein transmembrane" evidence="8">
    <location>
        <begin position="28"/>
        <end position="254"/>
    </location>
</feature>
<dbReference type="InterPro" id="IPR027469">
    <property type="entry name" value="Cation_efflux_TMD_sf"/>
</dbReference>
<organism evidence="9 10">
    <name type="scientific">Strigamia maritima</name>
    <name type="common">European centipede</name>
    <name type="synonym">Geophilus maritimus</name>
    <dbReference type="NCBI Taxonomy" id="126957"/>
    <lineage>
        <taxon>Eukaryota</taxon>
        <taxon>Metazoa</taxon>
        <taxon>Ecdysozoa</taxon>
        <taxon>Arthropoda</taxon>
        <taxon>Myriapoda</taxon>
        <taxon>Chilopoda</taxon>
        <taxon>Pleurostigmophora</taxon>
        <taxon>Geophilomorpha</taxon>
        <taxon>Linotaeniidae</taxon>
        <taxon>Strigamia</taxon>
    </lineage>
</organism>
<reference evidence="10" key="1">
    <citation type="submission" date="2011-05" db="EMBL/GenBank/DDBJ databases">
        <authorList>
            <person name="Richards S.R."/>
            <person name="Qu J."/>
            <person name="Jiang H."/>
            <person name="Jhangiani S.N."/>
            <person name="Agravi P."/>
            <person name="Goodspeed R."/>
            <person name="Gross S."/>
            <person name="Mandapat C."/>
            <person name="Jackson L."/>
            <person name="Mathew T."/>
            <person name="Pu L."/>
            <person name="Thornton R."/>
            <person name="Saada N."/>
            <person name="Wilczek-Boney K.B."/>
            <person name="Lee S."/>
            <person name="Kovar C."/>
            <person name="Wu Y."/>
            <person name="Scherer S.E."/>
            <person name="Worley K.C."/>
            <person name="Muzny D.M."/>
            <person name="Gibbs R."/>
        </authorList>
    </citation>
    <scope>NUCLEOTIDE SEQUENCE</scope>
    <source>
        <strain evidence="10">Brora</strain>
    </source>
</reference>
<dbReference type="InterPro" id="IPR058533">
    <property type="entry name" value="Cation_efflux_TM"/>
</dbReference>
<evidence type="ECO:0000259" key="8">
    <source>
        <dbReference type="Pfam" id="PF01545"/>
    </source>
</evidence>
<dbReference type="EMBL" id="JH431752">
    <property type="status" value="NOT_ANNOTATED_CDS"/>
    <property type="molecule type" value="Genomic_DNA"/>
</dbReference>
<dbReference type="GO" id="GO:0006882">
    <property type="term" value="P:intracellular zinc ion homeostasis"/>
    <property type="evidence" value="ECO:0007669"/>
    <property type="project" value="TreeGrafter"/>
</dbReference>
<keyword evidence="4" id="KW-0862">Zinc</keyword>
<dbReference type="HOGENOM" id="CLU_013430_4_4_1"/>
<proteinExistence type="inferred from homology"/>
<dbReference type="GO" id="GO:0005385">
    <property type="term" value="F:zinc ion transmembrane transporter activity"/>
    <property type="evidence" value="ECO:0007669"/>
    <property type="project" value="TreeGrafter"/>
</dbReference>
<reference evidence="9" key="2">
    <citation type="submission" date="2015-02" db="UniProtKB">
        <authorList>
            <consortium name="EnsemblMetazoa"/>
        </authorList>
    </citation>
    <scope>IDENTIFICATION</scope>
</reference>
<dbReference type="Gene3D" id="1.20.1510.10">
    <property type="entry name" value="Cation efflux protein transmembrane domain"/>
    <property type="match status" value="1"/>
</dbReference>
<evidence type="ECO:0000256" key="3">
    <source>
        <dbReference type="ARBA" id="ARBA00022692"/>
    </source>
</evidence>
<keyword evidence="5 7" id="KW-1133">Transmembrane helix</keyword>
<feature type="transmembrane region" description="Helical" evidence="7">
    <location>
        <begin position="132"/>
        <end position="152"/>
    </location>
</feature>
<dbReference type="EnsemblMetazoa" id="SMAR007241-RA">
    <property type="protein sequence ID" value="SMAR007241-PA"/>
    <property type="gene ID" value="SMAR007241"/>
</dbReference>
<keyword evidence="3 7" id="KW-0812">Transmembrane</keyword>
<feature type="transmembrane region" description="Helical" evidence="7">
    <location>
        <begin position="94"/>
        <end position="112"/>
    </location>
</feature>
<evidence type="ECO:0000256" key="6">
    <source>
        <dbReference type="ARBA" id="ARBA00023136"/>
    </source>
</evidence>
<dbReference type="Pfam" id="PF01545">
    <property type="entry name" value="Cation_efflux"/>
    <property type="match status" value="1"/>
</dbReference>